<evidence type="ECO:0000313" key="1">
    <source>
        <dbReference type="EMBL" id="KZT52395.1"/>
    </source>
</evidence>
<organism evidence="1 2">
    <name type="scientific">Calocera cornea HHB12733</name>
    <dbReference type="NCBI Taxonomy" id="1353952"/>
    <lineage>
        <taxon>Eukaryota</taxon>
        <taxon>Fungi</taxon>
        <taxon>Dikarya</taxon>
        <taxon>Basidiomycota</taxon>
        <taxon>Agaricomycotina</taxon>
        <taxon>Dacrymycetes</taxon>
        <taxon>Dacrymycetales</taxon>
        <taxon>Dacrymycetaceae</taxon>
        <taxon>Calocera</taxon>
    </lineage>
</organism>
<dbReference type="InParanoid" id="A0A165DAF4"/>
<dbReference type="EMBL" id="KV424067">
    <property type="protein sequence ID" value="KZT52395.1"/>
    <property type="molecule type" value="Genomic_DNA"/>
</dbReference>
<name>A0A165DAF4_9BASI</name>
<evidence type="ECO:0000313" key="2">
    <source>
        <dbReference type="Proteomes" id="UP000076842"/>
    </source>
</evidence>
<gene>
    <name evidence="1" type="ORF">CALCODRAFT_502323</name>
</gene>
<reference evidence="1 2" key="1">
    <citation type="journal article" date="2016" name="Mol. Biol. Evol.">
        <title>Comparative Genomics of Early-Diverging Mushroom-Forming Fungi Provides Insights into the Origins of Lignocellulose Decay Capabilities.</title>
        <authorList>
            <person name="Nagy L.G."/>
            <person name="Riley R."/>
            <person name="Tritt A."/>
            <person name="Adam C."/>
            <person name="Daum C."/>
            <person name="Floudas D."/>
            <person name="Sun H."/>
            <person name="Yadav J.S."/>
            <person name="Pangilinan J."/>
            <person name="Larsson K.H."/>
            <person name="Matsuura K."/>
            <person name="Barry K."/>
            <person name="Labutti K."/>
            <person name="Kuo R."/>
            <person name="Ohm R.A."/>
            <person name="Bhattacharya S.S."/>
            <person name="Shirouzu T."/>
            <person name="Yoshinaga Y."/>
            <person name="Martin F.M."/>
            <person name="Grigoriev I.V."/>
            <person name="Hibbett D.S."/>
        </authorList>
    </citation>
    <scope>NUCLEOTIDE SEQUENCE [LARGE SCALE GENOMIC DNA]</scope>
    <source>
        <strain evidence="1 2">HHB12733</strain>
    </source>
</reference>
<proteinExistence type="predicted"/>
<dbReference type="OrthoDB" id="72441at2759"/>
<dbReference type="AlphaFoldDB" id="A0A165DAF4"/>
<keyword evidence="2" id="KW-1185">Reference proteome</keyword>
<dbReference type="STRING" id="1353952.A0A165DAF4"/>
<accession>A0A165DAF4</accession>
<protein>
    <submittedName>
        <fullName evidence="1">Uncharacterized protein</fullName>
    </submittedName>
</protein>
<sequence>MNGIMSWSIREGEQCCRTFVARLNPSRFRFLSTPLFSQAGLLPSDPPPFATVSADPVPCSLEEYQLPSPEWRWAGQGWCVDMRGDGEVGYLSRSKIHRSISASEGSRRWL</sequence>
<dbReference type="Proteomes" id="UP000076842">
    <property type="component" value="Unassembled WGS sequence"/>
</dbReference>